<evidence type="ECO:0000256" key="2">
    <source>
        <dbReference type="SAM" id="MobiDB-lite"/>
    </source>
</evidence>
<feature type="region of interest" description="Disordered" evidence="2">
    <location>
        <begin position="101"/>
        <end position="149"/>
    </location>
</feature>
<dbReference type="SUPFAM" id="SSF57756">
    <property type="entry name" value="Retrovirus zinc finger-like domains"/>
    <property type="match status" value="1"/>
</dbReference>
<dbReference type="Pfam" id="PF03732">
    <property type="entry name" value="Retrotrans_gag"/>
    <property type="match status" value="1"/>
</dbReference>
<protein>
    <submittedName>
        <fullName evidence="4">F-box associated ubiquitination effector family protein</fullName>
    </submittedName>
</protein>
<dbReference type="PANTHER" id="PTHR35046:SF18">
    <property type="entry name" value="RNA-DIRECTED DNA POLYMERASE"/>
    <property type="match status" value="1"/>
</dbReference>
<name>A0A9N7NLC4_STRHE</name>
<evidence type="ECO:0000256" key="1">
    <source>
        <dbReference type="PROSITE-ProRule" id="PRU00047"/>
    </source>
</evidence>
<evidence type="ECO:0000313" key="4">
    <source>
        <dbReference type="EMBL" id="CAA0831210.1"/>
    </source>
</evidence>
<dbReference type="GO" id="GO:0008270">
    <property type="term" value="F:zinc ion binding"/>
    <property type="evidence" value="ECO:0007669"/>
    <property type="project" value="UniProtKB-KW"/>
</dbReference>
<dbReference type="PANTHER" id="PTHR35046">
    <property type="entry name" value="ZINC KNUCKLE (CCHC-TYPE) FAMILY PROTEIN"/>
    <property type="match status" value="1"/>
</dbReference>
<feature type="domain" description="CCHC-type" evidence="3">
    <location>
        <begin position="158"/>
        <end position="174"/>
    </location>
</feature>
<accession>A0A9N7NLC4</accession>
<dbReference type="SMART" id="SM00343">
    <property type="entry name" value="ZnF_C2HC"/>
    <property type="match status" value="1"/>
</dbReference>
<proteinExistence type="predicted"/>
<feature type="non-terminal residue" evidence="4">
    <location>
        <position position="1"/>
    </location>
</feature>
<dbReference type="AlphaFoldDB" id="A0A9N7NLC4"/>
<keyword evidence="5" id="KW-1185">Reference proteome</keyword>
<comment type="caution">
    <text evidence="4">The sequence shown here is derived from an EMBL/GenBank/DDBJ whole genome shotgun (WGS) entry which is preliminary data.</text>
</comment>
<keyword evidence="1" id="KW-0863">Zinc-finger</keyword>
<sequence length="322" mass="35542">KFRRNMEEEFLPFNYVSVVYQKFQTLRQGTRSVDDYTKEFYKLLTRIDSRETTVQLISRYISGLRIAIQDTVNMFMPVTLSDAHQRDLLAEQQLSRRPSVGFSPAIRFSPSTSGPSKPATVPGTAARPTDGRVGPVPLGLSSDATAAPVGPRPGGGLRCFSCGEAGHRRSECPRSTGGRQLFVDGDGEHDDHFAYDGLSVFDTEQLENVEVHCGDVGTCLVLRRSCLSPHGDSDSFSQRHQLFESTCTTGDRVCRFIVASGSCENVLAEEAVSKLRLTTEPHPCPYTLAWINRGSGVTVNRRVLVSFSIGASYHDRIWCNVV</sequence>
<evidence type="ECO:0000313" key="5">
    <source>
        <dbReference type="Proteomes" id="UP001153555"/>
    </source>
</evidence>
<keyword evidence="1" id="KW-0862">Zinc</keyword>
<reference evidence="4" key="1">
    <citation type="submission" date="2019-12" db="EMBL/GenBank/DDBJ databases">
        <authorList>
            <person name="Scholes J."/>
        </authorList>
    </citation>
    <scope>NUCLEOTIDE SEQUENCE</scope>
</reference>
<dbReference type="OrthoDB" id="1934635at2759"/>
<dbReference type="InterPro" id="IPR001878">
    <property type="entry name" value="Znf_CCHC"/>
</dbReference>
<dbReference type="Proteomes" id="UP001153555">
    <property type="component" value="Unassembled WGS sequence"/>
</dbReference>
<dbReference type="GO" id="GO:0003676">
    <property type="term" value="F:nucleic acid binding"/>
    <property type="evidence" value="ECO:0007669"/>
    <property type="project" value="InterPro"/>
</dbReference>
<dbReference type="Pfam" id="PF00098">
    <property type="entry name" value="zf-CCHC"/>
    <property type="match status" value="1"/>
</dbReference>
<gene>
    <name evidence="4" type="ORF">SHERM_26590</name>
</gene>
<organism evidence="4 5">
    <name type="scientific">Striga hermonthica</name>
    <name type="common">Purple witchweed</name>
    <name type="synonym">Buchnera hermonthica</name>
    <dbReference type="NCBI Taxonomy" id="68872"/>
    <lineage>
        <taxon>Eukaryota</taxon>
        <taxon>Viridiplantae</taxon>
        <taxon>Streptophyta</taxon>
        <taxon>Embryophyta</taxon>
        <taxon>Tracheophyta</taxon>
        <taxon>Spermatophyta</taxon>
        <taxon>Magnoliopsida</taxon>
        <taxon>eudicotyledons</taxon>
        <taxon>Gunneridae</taxon>
        <taxon>Pentapetalae</taxon>
        <taxon>asterids</taxon>
        <taxon>lamiids</taxon>
        <taxon>Lamiales</taxon>
        <taxon>Orobanchaceae</taxon>
        <taxon>Buchnereae</taxon>
        <taxon>Striga</taxon>
    </lineage>
</organism>
<dbReference type="EMBL" id="CACSLK010027831">
    <property type="protein sequence ID" value="CAA0831210.1"/>
    <property type="molecule type" value="Genomic_DNA"/>
</dbReference>
<dbReference type="PROSITE" id="PS50158">
    <property type="entry name" value="ZF_CCHC"/>
    <property type="match status" value="1"/>
</dbReference>
<dbReference type="InterPro" id="IPR036875">
    <property type="entry name" value="Znf_CCHC_sf"/>
</dbReference>
<feature type="non-terminal residue" evidence="4">
    <location>
        <position position="322"/>
    </location>
</feature>
<keyword evidence="1" id="KW-0479">Metal-binding</keyword>
<dbReference type="InterPro" id="IPR005162">
    <property type="entry name" value="Retrotrans_gag_dom"/>
</dbReference>
<evidence type="ECO:0000259" key="3">
    <source>
        <dbReference type="PROSITE" id="PS50158"/>
    </source>
</evidence>